<comment type="similarity">
    <text evidence="2 5">Belongs to the MND1 family.</text>
</comment>
<evidence type="ECO:0000256" key="3">
    <source>
        <dbReference type="ARBA" id="ARBA00023054"/>
    </source>
</evidence>
<dbReference type="InterPro" id="IPR040661">
    <property type="entry name" value="LZ3wCH"/>
</dbReference>
<feature type="domain" description="Mnd1 HTH" evidence="7">
    <location>
        <begin position="16"/>
        <end position="75"/>
    </location>
</feature>
<evidence type="ECO:0000313" key="9">
    <source>
        <dbReference type="EMBL" id="CAL5140042.1"/>
    </source>
</evidence>
<dbReference type="Pfam" id="PF18517">
    <property type="entry name" value="LZ3wCH"/>
    <property type="match status" value="1"/>
</dbReference>
<reference evidence="9" key="1">
    <citation type="submission" date="2024-06" db="EMBL/GenBank/DDBJ databases">
        <authorList>
            <person name="Liu X."/>
            <person name="Lenzi L."/>
            <person name="Haldenby T S."/>
            <person name="Uol C."/>
        </authorList>
    </citation>
    <scope>NUCLEOTIDE SEQUENCE</scope>
</reference>
<keyword evidence="4 5" id="KW-0539">Nucleus</keyword>
<comment type="caution">
    <text evidence="9">The sequence shown here is derived from an EMBL/GenBank/DDBJ whole genome shotgun (WGS) entry which is preliminary data.</text>
</comment>
<evidence type="ECO:0000259" key="7">
    <source>
        <dbReference type="Pfam" id="PF03962"/>
    </source>
</evidence>
<dbReference type="GO" id="GO:0005634">
    <property type="term" value="C:nucleus"/>
    <property type="evidence" value="ECO:0007669"/>
    <property type="project" value="UniProtKB-SubCell"/>
</dbReference>
<sequence>MSKRKGLSLEEKRQKMLDFFYEKKDFFQLKEVERLCHKEKGINAMSVKDVLMSLVNDELVDTEKIGTCVYFWAFPNKATQKLKGTIKKLRENIEVTRDQKERTRSALEEVKSIRRDTTERRELLANLAAKKRRLEQLTSELKTLQKFDPARLDELKSDQQKALDAANRWTDNVFVIQSWLTKKFPVDENTFRKQFGIPENFDYVE</sequence>
<dbReference type="AlphaFoldDB" id="A0AAV2TU91"/>
<feature type="coiled-coil region" evidence="6">
    <location>
        <begin position="79"/>
        <end position="172"/>
    </location>
</feature>
<evidence type="ECO:0000256" key="6">
    <source>
        <dbReference type="SAM" id="Coils"/>
    </source>
</evidence>
<comment type="function">
    <text evidence="5">Required for proper homologous chromosome pairing and efficient cross-over and intragenic recombination during meiosis.</text>
</comment>
<dbReference type="Proteomes" id="UP001497525">
    <property type="component" value="Unassembled WGS sequence"/>
</dbReference>
<name>A0AAV2TU91_CALDB</name>
<evidence type="ECO:0000256" key="1">
    <source>
        <dbReference type="ARBA" id="ARBA00004123"/>
    </source>
</evidence>
<dbReference type="InterPro" id="IPR040453">
    <property type="entry name" value="Mnd1_HTH"/>
</dbReference>
<dbReference type="Pfam" id="PF03962">
    <property type="entry name" value="Mnd1"/>
    <property type="match status" value="1"/>
</dbReference>
<evidence type="ECO:0000256" key="4">
    <source>
        <dbReference type="ARBA" id="ARBA00023242"/>
    </source>
</evidence>
<dbReference type="EMBL" id="CAXLJL010000689">
    <property type="protein sequence ID" value="CAL5140042.1"/>
    <property type="molecule type" value="Genomic_DNA"/>
</dbReference>
<evidence type="ECO:0000256" key="2">
    <source>
        <dbReference type="ARBA" id="ARBA00005981"/>
    </source>
</evidence>
<protein>
    <recommendedName>
        <fullName evidence="5">Meiotic nuclear division protein 1 homolog</fullName>
    </recommendedName>
</protein>
<dbReference type="GO" id="GO:0007131">
    <property type="term" value="P:reciprocal meiotic recombination"/>
    <property type="evidence" value="ECO:0007669"/>
    <property type="project" value="InterPro"/>
</dbReference>
<evidence type="ECO:0000256" key="5">
    <source>
        <dbReference type="PIRNR" id="PIRNR026991"/>
    </source>
</evidence>
<feature type="domain" description="Leucine zipper with capping helix" evidence="8">
    <location>
        <begin position="152"/>
        <end position="204"/>
    </location>
</feature>
<keyword evidence="3 6" id="KW-0175">Coiled coil</keyword>
<evidence type="ECO:0000313" key="10">
    <source>
        <dbReference type="Proteomes" id="UP001497525"/>
    </source>
</evidence>
<proteinExistence type="inferred from homology"/>
<evidence type="ECO:0000259" key="8">
    <source>
        <dbReference type="Pfam" id="PF18517"/>
    </source>
</evidence>
<accession>A0AAV2TU91</accession>
<dbReference type="InterPro" id="IPR005647">
    <property type="entry name" value="Mnd1"/>
</dbReference>
<dbReference type="PIRSF" id="PIRSF026991">
    <property type="entry name" value="Mnd1"/>
    <property type="match status" value="1"/>
</dbReference>
<dbReference type="GO" id="GO:0003690">
    <property type="term" value="F:double-stranded DNA binding"/>
    <property type="evidence" value="ECO:0007669"/>
    <property type="project" value="InterPro"/>
</dbReference>
<organism evidence="9 10">
    <name type="scientific">Calicophoron daubneyi</name>
    <name type="common">Rumen fluke</name>
    <name type="synonym">Paramphistomum daubneyi</name>
    <dbReference type="NCBI Taxonomy" id="300641"/>
    <lineage>
        <taxon>Eukaryota</taxon>
        <taxon>Metazoa</taxon>
        <taxon>Spiralia</taxon>
        <taxon>Lophotrochozoa</taxon>
        <taxon>Platyhelminthes</taxon>
        <taxon>Trematoda</taxon>
        <taxon>Digenea</taxon>
        <taxon>Plagiorchiida</taxon>
        <taxon>Pronocephalata</taxon>
        <taxon>Paramphistomoidea</taxon>
        <taxon>Paramphistomidae</taxon>
        <taxon>Calicophoron</taxon>
    </lineage>
</organism>
<comment type="subcellular location">
    <subcellularLocation>
        <location evidence="1 5">Nucleus</location>
    </subcellularLocation>
</comment>
<gene>
    <name evidence="9" type="ORF">CDAUBV1_LOCUS15212</name>
</gene>